<keyword evidence="2" id="KW-1185">Reference proteome</keyword>
<sequence length="241" mass="25696">RLGSVQRGGLKELKEHPFFDGFDWQTLATRTPPRMAPASSNAAAAAGGSSSVTPPAIPPKPAVLRQSTGGLSADMDYASSDGLDTLSTPDSLPVTPDALSSYQLPPMVSVPVSPRETPVRIANPRRPSPGGHLSSGGGGAAYNPPPPPPPHPQSQYQESQLQFRDGIYDVRMNDHVPPMRAEEMAAVQGSRYTSNDYYSTSYRPPAPPARGGRPTTYRNMESGSSRSSWSSRLKSIFCCGK</sequence>
<protein>
    <submittedName>
        <fullName evidence="1">Uncharacterized protein</fullName>
    </submittedName>
</protein>
<dbReference type="Proteomes" id="UP001150603">
    <property type="component" value="Unassembled WGS sequence"/>
</dbReference>
<accession>A0ACC1J335</accession>
<feature type="non-terminal residue" evidence="1">
    <location>
        <position position="1"/>
    </location>
</feature>
<reference evidence="1" key="1">
    <citation type="submission" date="2022-07" db="EMBL/GenBank/DDBJ databases">
        <title>Phylogenomic reconstructions and comparative analyses of Kickxellomycotina fungi.</title>
        <authorList>
            <person name="Reynolds N.K."/>
            <person name="Stajich J.E."/>
            <person name="Barry K."/>
            <person name="Grigoriev I.V."/>
            <person name="Crous P."/>
            <person name="Smith M.E."/>
        </authorList>
    </citation>
    <scope>NUCLEOTIDE SEQUENCE</scope>
    <source>
        <strain evidence="1">NRRL 5244</strain>
    </source>
</reference>
<evidence type="ECO:0000313" key="1">
    <source>
        <dbReference type="EMBL" id="KAJ1935706.1"/>
    </source>
</evidence>
<gene>
    <name evidence="1" type="ORF">FBU59_005298</name>
</gene>
<comment type="caution">
    <text evidence="1">The sequence shown here is derived from an EMBL/GenBank/DDBJ whole genome shotgun (WGS) entry which is preliminary data.</text>
</comment>
<dbReference type="EMBL" id="JANBPW010004148">
    <property type="protein sequence ID" value="KAJ1935706.1"/>
    <property type="molecule type" value="Genomic_DNA"/>
</dbReference>
<organism evidence="1 2">
    <name type="scientific">Linderina macrospora</name>
    <dbReference type="NCBI Taxonomy" id="4868"/>
    <lineage>
        <taxon>Eukaryota</taxon>
        <taxon>Fungi</taxon>
        <taxon>Fungi incertae sedis</taxon>
        <taxon>Zoopagomycota</taxon>
        <taxon>Kickxellomycotina</taxon>
        <taxon>Kickxellomycetes</taxon>
        <taxon>Kickxellales</taxon>
        <taxon>Kickxellaceae</taxon>
        <taxon>Linderina</taxon>
    </lineage>
</organism>
<proteinExistence type="predicted"/>
<name>A0ACC1J335_9FUNG</name>
<evidence type="ECO:0000313" key="2">
    <source>
        <dbReference type="Proteomes" id="UP001150603"/>
    </source>
</evidence>